<dbReference type="GO" id="GO:0006357">
    <property type="term" value="P:regulation of transcription by RNA polymerase II"/>
    <property type="evidence" value="ECO:0007669"/>
    <property type="project" value="TreeGrafter"/>
</dbReference>
<comment type="function">
    <text evidence="8">Putative transcription factor required for axon growth and guidance in the central and peripheral nervous systems. Repels CNS axons away from the midline by promoting the expression of the midline repellent sli and its receptor robo.</text>
</comment>
<dbReference type="EMBL" id="JAZDUA010000071">
    <property type="protein sequence ID" value="KAK7869680.1"/>
    <property type="molecule type" value="Genomic_DNA"/>
</dbReference>
<evidence type="ECO:0000256" key="2">
    <source>
        <dbReference type="ARBA" id="ARBA00022473"/>
    </source>
</evidence>
<dbReference type="Pfam" id="PF00651">
    <property type="entry name" value="BTB"/>
    <property type="match status" value="1"/>
</dbReference>
<dbReference type="GO" id="GO:0045467">
    <property type="term" value="P:R7 cell development"/>
    <property type="evidence" value="ECO:0007669"/>
    <property type="project" value="UniProtKB-ARBA"/>
</dbReference>
<protein>
    <recommendedName>
        <fullName evidence="9">BTB domain-containing protein</fullName>
    </recommendedName>
</protein>
<dbReference type="PANTHER" id="PTHR23110:SF111">
    <property type="entry name" value="LONGITUDINALS LACKING PROTEIN, ISOFORMS F_I_K_T"/>
    <property type="match status" value="1"/>
</dbReference>
<dbReference type="InterPro" id="IPR000210">
    <property type="entry name" value="BTB/POZ_dom"/>
</dbReference>
<dbReference type="SUPFAM" id="SSF54695">
    <property type="entry name" value="POZ domain"/>
    <property type="match status" value="1"/>
</dbReference>
<evidence type="ECO:0000256" key="7">
    <source>
        <dbReference type="ARBA" id="ARBA00023242"/>
    </source>
</evidence>
<dbReference type="GO" id="GO:0048813">
    <property type="term" value="P:dendrite morphogenesis"/>
    <property type="evidence" value="ECO:0007669"/>
    <property type="project" value="UniProtKB-ARBA"/>
</dbReference>
<dbReference type="GO" id="GO:0007526">
    <property type="term" value="P:larval somatic muscle development"/>
    <property type="evidence" value="ECO:0007669"/>
    <property type="project" value="UniProtKB-ARBA"/>
</dbReference>
<proteinExistence type="predicted"/>
<evidence type="ECO:0000256" key="6">
    <source>
        <dbReference type="ARBA" id="ARBA00023163"/>
    </source>
</evidence>
<evidence type="ECO:0000313" key="10">
    <source>
        <dbReference type="EMBL" id="KAK7869680.1"/>
    </source>
</evidence>
<keyword evidence="7" id="KW-0539">Nucleus</keyword>
<evidence type="ECO:0000256" key="4">
    <source>
        <dbReference type="ARBA" id="ARBA00022902"/>
    </source>
</evidence>
<evidence type="ECO:0000256" key="1">
    <source>
        <dbReference type="ARBA" id="ARBA00004123"/>
    </source>
</evidence>
<accession>A0AAN9VQY4</accession>
<evidence type="ECO:0000256" key="8">
    <source>
        <dbReference type="ARBA" id="ARBA00037382"/>
    </source>
</evidence>
<evidence type="ECO:0000259" key="9">
    <source>
        <dbReference type="PROSITE" id="PS50097"/>
    </source>
</evidence>
<sequence length="379" mass="41073">MLFSEEREKHSILILKDVSFDTLKSVIDFVYGGDIQIPKGDLKAFLELAESLQIKGLNDSSMKDVCESFICDASRDVCEGPSSDNQKNILEAQSPSVNHASTEHPLHHSYGYSDTVQINSCPSLEESNRAPEKEKSVLEMALSQEKNVPVLPSEKCEDTEIKVKEEPLQPECVVVKCEQIEECDELIQEDNTDDAEECRTPPFTNQNMDQYPTIASTHMESANVVPDAVRVPQMIQPPNAQGVAATYTASTSGLPDAVRIPQMIGPAKTPGAEYIIPEDFQGPHWLTGQPRQPPGSTSFLAPLEQLVSASGEAFPLSGGAGRPRRKLAGELPHACDECGEGVQEVEHAGPTQAHPHGGAPLRVRLVRKGVQGVGHAGVP</sequence>
<dbReference type="PROSITE" id="PS50097">
    <property type="entry name" value="BTB"/>
    <property type="match status" value="1"/>
</dbReference>
<evidence type="ECO:0000313" key="11">
    <source>
        <dbReference type="Proteomes" id="UP001378592"/>
    </source>
</evidence>
<dbReference type="GO" id="GO:0005634">
    <property type="term" value="C:nucleus"/>
    <property type="evidence" value="ECO:0007669"/>
    <property type="project" value="UniProtKB-SubCell"/>
</dbReference>
<keyword evidence="6" id="KW-0804">Transcription</keyword>
<keyword evidence="2" id="KW-0217">Developmental protein</keyword>
<feature type="domain" description="BTB" evidence="9">
    <location>
        <begin position="1"/>
        <end position="39"/>
    </location>
</feature>
<dbReference type="GO" id="GO:0016199">
    <property type="term" value="P:axon midline choice point recognition"/>
    <property type="evidence" value="ECO:0007669"/>
    <property type="project" value="UniProtKB-ARBA"/>
</dbReference>
<organism evidence="10 11">
    <name type="scientific">Gryllus longicercus</name>
    <dbReference type="NCBI Taxonomy" id="2509291"/>
    <lineage>
        <taxon>Eukaryota</taxon>
        <taxon>Metazoa</taxon>
        <taxon>Ecdysozoa</taxon>
        <taxon>Arthropoda</taxon>
        <taxon>Hexapoda</taxon>
        <taxon>Insecta</taxon>
        <taxon>Pterygota</taxon>
        <taxon>Neoptera</taxon>
        <taxon>Polyneoptera</taxon>
        <taxon>Orthoptera</taxon>
        <taxon>Ensifera</taxon>
        <taxon>Gryllidea</taxon>
        <taxon>Grylloidea</taxon>
        <taxon>Gryllidae</taxon>
        <taxon>Gryllinae</taxon>
        <taxon>Gryllus</taxon>
    </lineage>
</organism>
<dbReference type="GO" id="GO:0007464">
    <property type="term" value="P:R3/R4 cell fate commitment"/>
    <property type="evidence" value="ECO:0007669"/>
    <property type="project" value="UniProtKB-ARBA"/>
</dbReference>
<keyword evidence="11" id="KW-1185">Reference proteome</keyword>
<dbReference type="GO" id="GO:0035167">
    <property type="term" value="P:larval lymph gland hemopoiesis"/>
    <property type="evidence" value="ECO:0007669"/>
    <property type="project" value="UniProtKB-ARBA"/>
</dbReference>
<dbReference type="GO" id="GO:0045476">
    <property type="term" value="P:nurse cell apoptotic process"/>
    <property type="evidence" value="ECO:0007669"/>
    <property type="project" value="UniProtKB-ARBA"/>
</dbReference>
<keyword evidence="5" id="KW-0805">Transcription regulation</keyword>
<evidence type="ECO:0000256" key="3">
    <source>
        <dbReference type="ARBA" id="ARBA00022782"/>
    </source>
</evidence>
<comment type="caution">
    <text evidence="10">The sequence shown here is derived from an EMBL/GenBank/DDBJ whole genome shotgun (WGS) entry which is preliminary data.</text>
</comment>
<keyword evidence="3" id="KW-0221">Differentiation</keyword>
<dbReference type="InterPro" id="IPR011333">
    <property type="entry name" value="SKP1/BTB/POZ_sf"/>
</dbReference>
<dbReference type="PANTHER" id="PTHR23110">
    <property type="entry name" value="BTB DOMAIN TRANSCRIPTION FACTOR"/>
    <property type="match status" value="1"/>
</dbReference>
<comment type="subcellular location">
    <subcellularLocation>
        <location evidence="1">Nucleus</location>
    </subcellularLocation>
</comment>
<dbReference type="AlphaFoldDB" id="A0AAN9VQY4"/>
<dbReference type="GO" id="GO:0008406">
    <property type="term" value="P:gonad development"/>
    <property type="evidence" value="ECO:0007669"/>
    <property type="project" value="UniProtKB-ARBA"/>
</dbReference>
<keyword evidence="4" id="KW-0524">Neurogenesis</keyword>
<gene>
    <name evidence="10" type="ORF">R5R35_010038</name>
</gene>
<dbReference type="InterPro" id="IPR051095">
    <property type="entry name" value="Dros_DevTransReg"/>
</dbReference>
<evidence type="ECO:0000256" key="5">
    <source>
        <dbReference type="ARBA" id="ARBA00023015"/>
    </source>
</evidence>
<name>A0AAN9VQY4_9ORTH</name>
<dbReference type="Gene3D" id="3.30.710.10">
    <property type="entry name" value="Potassium Channel Kv1.1, Chain A"/>
    <property type="match status" value="1"/>
</dbReference>
<reference evidence="10 11" key="1">
    <citation type="submission" date="2024-03" db="EMBL/GenBank/DDBJ databases">
        <title>The genome assembly and annotation of the cricket Gryllus longicercus Weissman &amp; Gray.</title>
        <authorList>
            <person name="Szrajer S."/>
            <person name="Gray D."/>
            <person name="Ylla G."/>
        </authorList>
    </citation>
    <scope>NUCLEOTIDE SEQUENCE [LARGE SCALE GENOMIC DNA]</scope>
    <source>
        <strain evidence="10">DAG 2021-001</strain>
        <tissue evidence="10">Whole body minus gut</tissue>
    </source>
</reference>
<dbReference type="Proteomes" id="UP001378592">
    <property type="component" value="Unassembled WGS sequence"/>
</dbReference>